<comment type="caution">
    <text evidence="2">The sequence shown here is derived from an EMBL/GenBank/DDBJ whole genome shotgun (WGS) entry which is preliminary data.</text>
</comment>
<proteinExistence type="predicted"/>
<organism evidence="2 3">
    <name type="scientific">Streptomyces virginiae</name>
    <name type="common">Streptomyces cinnamonensis</name>
    <dbReference type="NCBI Taxonomy" id="1961"/>
    <lineage>
        <taxon>Bacteria</taxon>
        <taxon>Bacillati</taxon>
        <taxon>Actinomycetota</taxon>
        <taxon>Actinomycetes</taxon>
        <taxon>Kitasatosporales</taxon>
        <taxon>Streptomycetaceae</taxon>
        <taxon>Streptomyces</taxon>
    </lineage>
</organism>
<sequence>MRYEQRDAACGARPARGWGTVLEPWPEGKYADPQKARERYEAGLGVDRKARAELFRFDTGEAHGGLAVVLVAAVVVGCFGSPAAAALWVGGPVAVVHLLASIGAWRAGLRGRALLARSYRQTFGWLSLGI</sequence>
<feature type="transmembrane region" description="Helical" evidence="1">
    <location>
        <begin position="89"/>
        <end position="109"/>
    </location>
</feature>
<name>A0A0L8M2K1_STRVG</name>
<accession>A0A0L8M2K1</accession>
<dbReference type="AlphaFoldDB" id="A0A0L8M2K1"/>
<reference evidence="3" key="1">
    <citation type="submission" date="2015-07" db="EMBL/GenBank/DDBJ databases">
        <authorList>
            <consortium name="Consortium for Microbial Forensics and Genomics (microFORGE)"/>
            <person name="Knight B.M."/>
            <person name="Roberts D.P."/>
            <person name="Lin D."/>
            <person name="Hari K."/>
            <person name="Fletcher J."/>
            <person name="Melcher U."/>
            <person name="Blagden T."/>
            <person name="Winegar R.A."/>
        </authorList>
    </citation>
    <scope>NUCLEOTIDE SEQUENCE [LARGE SCALE GENOMIC DNA]</scope>
    <source>
        <strain evidence="3">NRRL B-1447</strain>
    </source>
</reference>
<feature type="transmembrane region" description="Helical" evidence="1">
    <location>
        <begin position="64"/>
        <end position="83"/>
    </location>
</feature>
<protein>
    <submittedName>
        <fullName evidence="2">Uncharacterized protein</fullName>
    </submittedName>
</protein>
<keyword evidence="1" id="KW-1133">Transmembrane helix</keyword>
<keyword evidence="1" id="KW-0472">Membrane</keyword>
<dbReference type="EMBL" id="LGUV01000381">
    <property type="protein sequence ID" value="KOG44610.1"/>
    <property type="molecule type" value="Genomic_DNA"/>
</dbReference>
<keyword evidence="1" id="KW-0812">Transmembrane</keyword>
<dbReference type="PATRIC" id="fig|1961.12.peg.7655"/>
<evidence type="ECO:0000313" key="3">
    <source>
        <dbReference type="Proteomes" id="UP000037084"/>
    </source>
</evidence>
<evidence type="ECO:0000313" key="2">
    <source>
        <dbReference type="EMBL" id="KOG44610.1"/>
    </source>
</evidence>
<evidence type="ECO:0000256" key="1">
    <source>
        <dbReference type="SAM" id="Phobius"/>
    </source>
</evidence>
<dbReference type="Proteomes" id="UP000037084">
    <property type="component" value="Unassembled WGS sequence"/>
</dbReference>
<gene>
    <name evidence="2" type="ORF">ADK75_34705</name>
</gene>